<accession>A0ABZ0J847</accession>
<dbReference type="RefSeq" id="WP_317703751.1">
    <property type="nucleotide sequence ID" value="NZ_CP136921.1"/>
</dbReference>
<dbReference type="Pfam" id="PF00881">
    <property type="entry name" value="Nitroreductase"/>
    <property type="match status" value="1"/>
</dbReference>
<evidence type="ECO:0000256" key="5">
    <source>
        <dbReference type="ARBA" id="ARBA00022857"/>
    </source>
</evidence>
<evidence type="ECO:0000256" key="2">
    <source>
        <dbReference type="ARBA" id="ARBA00007118"/>
    </source>
</evidence>
<keyword evidence="5 8" id="KW-0521">NADP</keyword>
<dbReference type="InterPro" id="IPR026021">
    <property type="entry name" value="YdjA-like"/>
</dbReference>
<proteinExistence type="inferred from homology"/>
<dbReference type="PIRSF" id="PIRSF000232">
    <property type="entry name" value="YdjA"/>
    <property type="match status" value="1"/>
</dbReference>
<comment type="similarity">
    <text evidence="2 8">Belongs to the nitroreductase family.</text>
</comment>
<keyword evidence="6 8" id="KW-0560">Oxidoreductase</keyword>
<evidence type="ECO:0000256" key="7">
    <source>
        <dbReference type="ARBA" id="ARBA00023027"/>
    </source>
</evidence>
<keyword evidence="11" id="KW-1185">Reference proteome</keyword>
<keyword evidence="3 8" id="KW-0285">Flavoprotein</keyword>
<keyword evidence="4 8" id="KW-0288">FMN</keyword>
<dbReference type="PANTHER" id="PTHR43821">
    <property type="entry name" value="NAD(P)H NITROREDUCTASE YDJA-RELATED"/>
    <property type="match status" value="1"/>
</dbReference>
<gene>
    <name evidence="10" type="ORF">P4826_10790</name>
</gene>
<dbReference type="SUPFAM" id="SSF55469">
    <property type="entry name" value="FMN-dependent nitroreductase-like"/>
    <property type="match status" value="1"/>
</dbReference>
<keyword evidence="7 8" id="KW-0520">NAD</keyword>
<protein>
    <recommendedName>
        <fullName evidence="8">Putative NAD(P)H nitroreductase</fullName>
        <ecNumber evidence="8">1.-.-.-</ecNumber>
    </recommendedName>
</protein>
<feature type="domain" description="Nitroreductase" evidence="9">
    <location>
        <begin position="28"/>
        <end position="173"/>
    </location>
</feature>
<evidence type="ECO:0000256" key="1">
    <source>
        <dbReference type="ARBA" id="ARBA00001917"/>
    </source>
</evidence>
<dbReference type="InterPro" id="IPR000415">
    <property type="entry name" value="Nitroreductase-like"/>
</dbReference>
<sequence>MGGASAADLAAALLQSRQTILPKRLGAPGPDAAQLQAMLAAAGHAPDHGRLLPWRFVLVPQEARAALAEVFAQALCERDSAATPEQQEQAREKAFRAPLLLLLAVDELGGDPDIVPAERLVSAGCAVQNLLLMATALGFGSALTSGKALQSQGLRALFALGTGERALCFVSVGTVLARKPARVRPVPAQYVSTLVPGVGLQPWMDKGGHGHEDRNQPL</sequence>
<evidence type="ECO:0000313" key="10">
    <source>
        <dbReference type="EMBL" id="WOO34435.1"/>
    </source>
</evidence>
<evidence type="ECO:0000256" key="6">
    <source>
        <dbReference type="ARBA" id="ARBA00023002"/>
    </source>
</evidence>
<dbReference type="EC" id="1.-.-.-" evidence="8"/>
<dbReference type="PANTHER" id="PTHR43821:SF1">
    <property type="entry name" value="NAD(P)H NITROREDUCTASE YDJA-RELATED"/>
    <property type="match status" value="1"/>
</dbReference>
<evidence type="ECO:0000256" key="3">
    <source>
        <dbReference type="ARBA" id="ARBA00022630"/>
    </source>
</evidence>
<comment type="cofactor">
    <cofactor evidence="1 8">
        <name>FMN</name>
        <dbReference type="ChEBI" id="CHEBI:58210"/>
    </cofactor>
</comment>
<organism evidence="10 11">
    <name type="scientific">Diaphorobacter limosus</name>
    <dbReference type="NCBI Taxonomy" id="3036128"/>
    <lineage>
        <taxon>Bacteria</taxon>
        <taxon>Pseudomonadati</taxon>
        <taxon>Pseudomonadota</taxon>
        <taxon>Betaproteobacteria</taxon>
        <taxon>Burkholderiales</taxon>
        <taxon>Comamonadaceae</taxon>
        <taxon>Diaphorobacter</taxon>
    </lineage>
</organism>
<dbReference type="Gene3D" id="3.40.109.10">
    <property type="entry name" value="NADH Oxidase"/>
    <property type="match status" value="1"/>
</dbReference>
<reference evidence="10 11" key="1">
    <citation type="submission" date="2023-03" db="EMBL/GenBank/DDBJ databases">
        <title>Diaphorobacter basophil sp. nov., isolated from a sewage-treatment plant.</title>
        <authorList>
            <person name="Yang K."/>
        </authorList>
    </citation>
    <scope>NUCLEOTIDE SEQUENCE [LARGE SCALE GENOMIC DNA]</scope>
    <source>
        <strain evidence="10 11">Y-1</strain>
    </source>
</reference>
<evidence type="ECO:0000256" key="8">
    <source>
        <dbReference type="PIRNR" id="PIRNR000232"/>
    </source>
</evidence>
<evidence type="ECO:0000259" key="9">
    <source>
        <dbReference type="Pfam" id="PF00881"/>
    </source>
</evidence>
<dbReference type="InterPro" id="IPR029479">
    <property type="entry name" value="Nitroreductase"/>
</dbReference>
<dbReference type="EMBL" id="CP136921">
    <property type="protein sequence ID" value="WOO34435.1"/>
    <property type="molecule type" value="Genomic_DNA"/>
</dbReference>
<evidence type="ECO:0000313" key="11">
    <source>
        <dbReference type="Proteomes" id="UP001303211"/>
    </source>
</evidence>
<dbReference type="Proteomes" id="UP001303211">
    <property type="component" value="Chromosome"/>
</dbReference>
<name>A0ABZ0J847_9BURK</name>
<evidence type="ECO:0000256" key="4">
    <source>
        <dbReference type="ARBA" id="ARBA00022643"/>
    </source>
</evidence>
<dbReference type="InterPro" id="IPR052530">
    <property type="entry name" value="NAD(P)H_nitroreductase"/>
</dbReference>